<evidence type="ECO:0000256" key="3">
    <source>
        <dbReference type="ARBA" id="ARBA00022705"/>
    </source>
</evidence>
<dbReference type="GeneID" id="26684029"/>
<dbReference type="GO" id="GO:0039686">
    <property type="term" value="P:bidirectional double-stranded viral DNA replication"/>
    <property type="evidence" value="ECO:0007669"/>
    <property type="project" value="InterPro"/>
</dbReference>
<keyword evidence="3" id="KW-0235">DNA replication</keyword>
<reference evidence="8" key="1">
    <citation type="journal article" date="1993" name="Arch. Virol.">
        <title>PCR detection of the sheep-associated agent of malignant catarrhal fever.</title>
        <authorList>
            <person name="Baxter S.I."/>
            <person name="Pow I."/>
            <person name="Bridgen A."/>
            <person name="Reid H.W."/>
        </authorList>
    </citation>
    <scope>NUCLEOTIDE SEQUENCE [LARGE SCALE GENOMIC DNA]</scope>
</reference>
<dbReference type="GO" id="GO:0003899">
    <property type="term" value="F:DNA-directed RNA polymerase activity"/>
    <property type="evidence" value="ECO:0007669"/>
    <property type="project" value="InterPro"/>
</dbReference>
<dbReference type="EMBL" id="AY839756">
    <property type="protein sequence ID" value="AAX58092.1"/>
    <property type="molecule type" value="Genomic_DNA"/>
</dbReference>
<dbReference type="InterPro" id="IPR033685">
    <property type="entry name" value="HSV_PRIM"/>
</dbReference>
<reference evidence="8" key="3">
    <citation type="journal article" date="2001" name="J. Gen. Virol.">
        <title>Ovine herpesvirus-2 glycoprotein B sequences from tissues of ruminant malignant catarrhal fever cases and healthy sheep are highly conserved.</title>
        <authorList>
            <person name="Dunowska M."/>
            <person name="Letchworth G.J."/>
            <person name="Collins J.K."/>
            <person name="DeMartini J.C."/>
        </authorList>
    </citation>
    <scope>NUCLEOTIDE SEQUENCE [LARGE SCALE GENOMIC DNA]</scope>
</reference>
<evidence type="ECO:0000256" key="5">
    <source>
        <dbReference type="ARBA" id="ARBA00022771"/>
    </source>
</evidence>
<evidence type="ECO:0000256" key="4">
    <source>
        <dbReference type="ARBA" id="ARBA00022723"/>
    </source>
</evidence>
<keyword evidence="4" id="KW-0479">Metal-binding</keyword>
<evidence type="ECO:0000313" key="8">
    <source>
        <dbReference type="Proteomes" id="UP000153759"/>
    </source>
</evidence>
<protein>
    <submittedName>
        <fullName evidence="7">ORF56</fullName>
    </submittedName>
</protein>
<keyword evidence="1" id="KW-1048">Host nucleus</keyword>
<dbReference type="GO" id="GO:0006260">
    <property type="term" value="P:DNA replication"/>
    <property type="evidence" value="ECO:0007669"/>
    <property type="project" value="UniProtKB-KW"/>
</dbReference>
<dbReference type="HAMAP" id="MF_04011">
    <property type="entry name" value="HSV_PRIM"/>
    <property type="match status" value="1"/>
</dbReference>
<evidence type="ECO:0000256" key="6">
    <source>
        <dbReference type="ARBA" id="ARBA00022833"/>
    </source>
</evidence>
<reference evidence="8" key="2">
    <citation type="journal article" date="1998" name="J. Virol.">
        <title>Detection of a novel bovine lymphotropic herpesvirus.</title>
        <authorList>
            <person name="Rovnak J."/>
            <person name="Quackenbush S.L."/>
            <person name="Reyes R.A."/>
            <person name="Baines J.D."/>
            <person name="Parrish C.R."/>
            <person name="Casey J.W."/>
        </authorList>
    </citation>
    <scope>NUCLEOTIDE SEQUENCE [LARGE SCALE GENOMIC DNA]</scope>
</reference>
<reference evidence="8" key="6">
    <citation type="journal article" date="2002" name="J. Gen. Virol.">
        <title>Ovine herpesvirus 2 lytic cycle replication and capsid production.</title>
        <authorList>
            <person name="Rosbottom J."/>
            <person name="Dalziel R.G."/>
            <person name="Reid H.W."/>
            <person name="Stewart J.P."/>
        </authorList>
    </citation>
    <scope>NUCLEOTIDE SEQUENCE [LARGE SCALE GENOMIC DNA]</scope>
</reference>
<sequence>MADAVKAIFASDSDCAELLADILTGQRTYSTIYCVLHNCQPCAITTESVRLSLCLPLKRPGCAGVRCLEVFRVLIPSDLAYGFLFNRASLPAKLISSCYSKRAALEAFQPILEVLGLAGDDYSIKNAITWGRAKFIASLRKYFKLSTSPHWLINTFGVFEHHFVLVSACHFFSPPTTCTIETLCHLATLFLPKRGPSLSLVTTLRELGAVATASPALALLEDFHQYVCHKLQRDTLECEAIDRCINEFRGQLMLSNQDLVHYIYLSFFQCFNNQKFLSYSENTSPELLPATLELPPLLVANIDADFKHKMATYYNKQTYLSNYVTIRSVPLHHMEGYAPECTQAAPDRPGPVMWSGESCQVTELLKNINLEYPDACFAEEFQGLMDLAAISSRNSVFGDPRAYMTDSTVRGALPIYRCELFFRHYFMAVFADDTAAFWRRHILLPSESFCRTAPDTALTRAITYTEMYCSLSSLAEQMHVSRHEYFNPKLPVFNWILDLDLPLNAQSLTVEEMHALCVLIRESILDILKLLGEVGPDHEVFFFKSSCLPLYGGEEDMSWPAPSFCTCVKKLGMRVITSFPAGVCLRGSEPMVQLTKVLNRVIKLNCQSFPKISDLQSPNGPFDTGIYGKGRSIRLPYTYKVGKTGQLEQLLKLFVCHPPSSGKWEYIQHSLDLKRLLHHSQSYPWTSEMKTVYRVEDVNEDFLSKHTQKQLPQKQLAVISTLESLTETDLTSFLLTKVWPRCFTTIKSYMSEEKLQQFHKVTFSPSNHCIVQVRPERGNNFKCLKFNHRGSTKTVRVFLTLHLKPERKLIVTFMSQCFANKCQSNKPVAHFSVLMDL</sequence>
<reference evidence="8" key="5">
    <citation type="journal article" date="2002" name="J. Gen. Virol.">
        <title>Isolation and expression of three open reading frames from ovine herpesvirus-2.</title>
        <authorList>
            <person name="Coulter L.J."/>
            <person name="Reid H.W."/>
        </authorList>
    </citation>
    <scope>NUCLEOTIDE SEQUENCE [LARGE SCALE GENOMIC DNA]</scope>
</reference>
<reference evidence="8" key="4">
    <citation type="journal article" date="2001" name="Virus Res.">
        <title>Detection and multigenic characterization of a novel gammaherpesvirus in goats.</title>
        <authorList>
            <person name="Chmielewicz B."/>
            <person name="Goltz M."/>
            <person name="Ehlers B."/>
        </authorList>
    </citation>
    <scope>NUCLEOTIDE SEQUENCE [LARGE SCALE GENOMIC DNA]</scope>
</reference>
<reference evidence="7 8" key="7">
    <citation type="journal article" date="2009" name="Vet. Microbiol.">
        <title>Ovine herpesvirus 2 structural proteins in epithelial cells and M-cells of the appendix in rabbits with malignant catarrhal fever.</title>
        <authorList>
            <person name="Meier-Trummer C.S."/>
            <person name="Tobler K."/>
            <person name="Hilbe M."/>
            <person name="Stewart J.P."/>
            <person name="Hart J."/>
            <person name="Campbell I."/>
            <person name="Haig D.M."/>
            <person name="Glauser D.L."/>
            <person name="Ehrensperger F."/>
            <person name="Ackermann M."/>
        </authorList>
    </citation>
    <scope>NUCLEOTIDE SEQUENCE [LARGE SCALE GENOMIC DNA]</scope>
    <source>
        <strain evidence="7">BJ1035</strain>
    </source>
</reference>
<keyword evidence="5" id="KW-0863">Zinc-finger</keyword>
<organism evidence="7 8">
    <name type="scientific">Ovine gammaherpesvirus 2</name>
    <dbReference type="NCBI Taxonomy" id="10398"/>
    <lineage>
        <taxon>Viruses</taxon>
        <taxon>Duplodnaviria</taxon>
        <taxon>Heunggongvirae</taxon>
        <taxon>Peploviricota</taxon>
        <taxon>Herviviricetes</taxon>
        <taxon>Herpesvirales</taxon>
        <taxon>Orthoherpesviridae</taxon>
        <taxon>Gammaherpesvirinae</taxon>
        <taxon>Macavirus</taxon>
        <taxon>Macavirus ovinegamma2</taxon>
    </lineage>
</organism>
<evidence type="ECO:0000256" key="2">
    <source>
        <dbReference type="ARBA" id="ARBA00022679"/>
    </source>
</evidence>
<name>Q2VSI4_9GAMA</name>
<dbReference type="Pfam" id="PF03121">
    <property type="entry name" value="Herpes_UL52"/>
    <property type="match status" value="1"/>
</dbReference>
<accession>Q2VSI4</accession>
<dbReference type="OrthoDB" id="917at10239"/>
<dbReference type="Proteomes" id="UP000153759">
    <property type="component" value="Segment"/>
</dbReference>
<keyword evidence="8" id="KW-1185">Reference proteome</keyword>
<proteinExistence type="inferred from homology"/>
<keyword evidence="2" id="KW-0808">Transferase</keyword>
<dbReference type="KEGG" id="vg:26684029"/>
<keyword evidence="6" id="KW-0862">Zinc</keyword>
<dbReference type="GO" id="GO:0008270">
    <property type="term" value="F:zinc ion binding"/>
    <property type="evidence" value="ECO:0007669"/>
    <property type="project" value="UniProtKB-KW"/>
</dbReference>
<evidence type="ECO:0000256" key="1">
    <source>
        <dbReference type="ARBA" id="ARBA00022562"/>
    </source>
</evidence>
<evidence type="ECO:0000313" key="7">
    <source>
        <dbReference type="EMBL" id="AAX58092.1"/>
    </source>
</evidence>
<dbReference type="RefSeq" id="YP_438180.1">
    <property type="nucleotide sequence ID" value="NC_007646.1"/>
</dbReference>